<protein>
    <recommendedName>
        <fullName evidence="4">4'-phosphopantetheinyl transferase domain-containing protein</fullName>
    </recommendedName>
</protein>
<dbReference type="InterPro" id="IPR037143">
    <property type="entry name" value="4-PPantetheinyl_Trfase_dom_sf"/>
</dbReference>
<reference evidence="5 6" key="1">
    <citation type="submission" date="2018-04" db="EMBL/GenBank/DDBJ databases">
        <title>Thalassorhabdus spongiae gen. nov., sp. nov., isolated from a marine sponge in South-West Iceland.</title>
        <authorList>
            <person name="Knobloch S."/>
            <person name="Daussin A."/>
            <person name="Johannsson R."/>
            <person name="Marteinsson V.T."/>
        </authorList>
    </citation>
    <scope>NUCLEOTIDE SEQUENCE [LARGE SCALE GENOMIC DNA]</scope>
    <source>
        <strain evidence="5 6">Hp12</strain>
    </source>
</reference>
<dbReference type="SUPFAM" id="SSF56214">
    <property type="entry name" value="4'-phosphopantetheinyl transferase"/>
    <property type="match status" value="2"/>
</dbReference>
<keyword evidence="2" id="KW-0808">Transferase</keyword>
<dbReference type="InterPro" id="IPR008278">
    <property type="entry name" value="4-PPantetheinyl_Trfase_dom"/>
</dbReference>
<dbReference type="AlphaFoldDB" id="A0A2V1H0V4"/>
<dbReference type="GO" id="GO:0019878">
    <property type="term" value="P:lysine biosynthetic process via aminoadipic acid"/>
    <property type="evidence" value="ECO:0007669"/>
    <property type="project" value="TreeGrafter"/>
</dbReference>
<dbReference type="Pfam" id="PF01648">
    <property type="entry name" value="ACPS"/>
    <property type="match status" value="1"/>
</dbReference>
<organism evidence="5 6">
    <name type="scientific">Pelagibaculum spongiae</name>
    <dbReference type="NCBI Taxonomy" id="2080658"/>
    <lineage>
        <taxon>Bacteria</taxon>
        <taxon>Pseudomonadati</taxon>
        <taxon>Pseudomonadota</taxon>
        <taxon>Gammaproteobacteria</taxon>
        <taxon>Oceanospirillales</taxon>
        <taxon>Pelagibaculum</taxon>
    </lineage>
</organism>
<comment type="caution">
    <text evidence="5">The sequence shown here is derived from an EMBL/GenBank/DDBJ whole genome shotgun (WGS) entry which is preliminary data.</text>
</comment>
<dbReference type="EMBL" id="QDDL01000001">
    <property type="protein sequence ID" value="PVZ71590.1"/>
    <property type="molecule type" value="Genomic_DNA"/>
</dbReference>
<dbReference type="InterPro" id="IPR050559">
    <property type="entry name" value="P-Pant_transferase_sf"/>
</dbReference>
<sequence length="272" mass="30818">MTIKHPLAFPIAFPITPTIFLLEQHSRLGQYLLQSSDQLLAPEQQQKLQRLASKPAQEFKISRLLIQLLFDHWFDAWQLAITDNGKPYLKQQLKQPSCGFNLSHSQQLIGLLVNPNGDCGLDIEWCNNKLDPFEIASTVFTGKETQQLEQSSDPLQLFFDLWVAKEARLKLIGKGFSQDPKSLEFNLDQPNFPDSQSTNSHFSDGHFSDNQNSNSDPLWLFQQHTTAKGQFHVAASGHTFKQAPNIYLLDLSSELQLQSTAVDLAARSIKKR</sequence>
<evidence type="ECO:0000313" key="5">
    <source>
        <dbReference type="EMBL" id="PVZ71590.1"/>
    </source>
</evidence>
<feature type="domain" description="4'-phosphopantetheinyl transferase" evidence="4">
    <location>
        <begin position="119"/>
        <end position="196"/>
    </location>
</feature>
<dbReference type="Gene3D" id="3.90.470.20">
    <property type="entry name" value="4'-phosphopantetheinyl transferase domain"/>
    <property type="match status" value="2"/>
</dbReference>
<dbReference type="PANTHER" id="PTHR12215">
    <property type="entry name" value="PHOSPHOPANTETHEINE TRANSFERASE"/>
    <property type="match status" value="1"/>
</dbReference>
<comment type="similarity">
    <text evidence="1">Belongs to the P-Pant transferase superfamily. Gsp/Sfp/HetI/AcpT family.</text>
</comment>
<dbReference type="GO" id="GO:0000287">
    <property type="term" value="F:magnesium ion binding"/>
    <property type="evidence" value="ECO:0007669"/>
    <property type="project" value="InterPro"/>
</dbReference>
<evidence type="ECO:0000256" key="3">
    <source>
        <dbReference type="SAM" id="MobiDB-lite"/>
    </source>
</evidence>
<evidence type="ECO:0000259" key="4">
    <source>
        <dbReference type="Pfam" id="PF01648"/>
    </source>
</evidence>
<proteinExistence type="inferred from homology"/>
<name>A0A2V1H0V4_9GAMM</name>
<dbReference type="GO" id="GO:0008897">
    <property type="term" value="F:holo-[acyl-carrier-protein] synthase activity"/>
    <property type="evidence" value="ECO:0007669"/>
    <property type="project" value="InterPro"/>
</dbReference>
<evidence type="ECO:0000256" key="2">
    <source>
        <dbReference type="ARBA" id="ARBA00022679"/>
    </source>
</evidence>
<accession>A0A2V1H0V4</accession>
<feature type="region of interest" description="Disordered" evidence="3">
    <location>
        <begin position="188"/>
        <end position="209"/>
    </location>
</feature>
<gene>
    <name evidence="5" type="ORF">DC094_00675</name>
</gene>
<dbReference type="Proteomes" id="UP000244906">
    <property type="component" value="Unassembled WGS sequence"/>
</dbReference>
<dbReference type="GO" id="GO:0005829">
    <property type="term" value="C:cytosol"/>
    <property type="evidence" value="ECO:0007669"/>
    <property type="project" value="TreeGrafter"/>
</dbReference>
<dbReference type="PANTHER" id="PTHR12215:SF10">
    <property type="entry name" value="L-AMINOADIPATE-SEMIALDEHYDE DEHYDROGENASE-PHOSPHOPANTETHEINYL TRANSFERASE"/>
    <property type="match status" value="1"/>
</dbReference>
<keyword evidence="6" id="KW-1185">Reference proteome</keyword>
<dbReference type="OrthoDB" id="9808281at2"/>
<dbReference type="RefSeq" id="WP_116685179.1">
    <property type="nucleotide sequence ID" value="NZ_CAWNYD010000001.1"/>
</dbReference>
<evidence type="ECO:0000313" key="6">
    <source>
        <dbReference type="Proteomes" id="UP000244906"/>
    </source>
</evidence>
<evidence type="ECO:0000256" key="1">
    <source>
        <dbReference type="ARBA" id="ARBA00010990"/>
    </source>
</evidence>